<dbReference type="EMBL" id="VWPW01025766">
    <property type="protein sequence ID" value="NWJ08722.1"/>
    <property type="molecule type" value="Genomic_DNA"/>
</dbReference>
<keyword evidence="2" id="KW-1185">Reference proteome</keyword>
<dbReference type="InterPro" id="IPR018154">
    <property type="entry name" value="TLV/ENV_coat_polyprotein"/>
</dbReference>
<dbReference type="Pfam" id="PF00429">
    <property type="entry name" value="TLV_coat"/>
    <property type="match status" value="1"/>
</dbReference>
<name>A0A7K4LWV2_9AVES</name>
<feature type="non-terminal residue" evidence="1">
    <location>
        <position position="78"/>
    </location>
</feature>
<protein>
    <submittedName>
        <fullName evidence="1">ENV1 protein</fullName>
    </submittedName>
</protein>
<organism evidence="1 2">
    <name type="scientific">Crypturellus undulatus</name>
    <dbReference type="NCBI Taxonomy" id="48396"/>
    <lineage>
        <taxon>Eukaryota</taxon>
        <taxon>Metazoa</taxon>
        <taxon>Chordata</taxon>
        <taxon>Craniata</taxon>
        <taxon>Vertebrata</taxon>
        <taxon>Euteleostomi</taxon>
        <taxon>Archelosauria</taxon>
        <taxon>Archosauria</taxon>
        <taxon>Dinosauria</taxon>
        <taxon>Saurischia</taxon>
        <taxon>Theropoda</taxon>
        <taxon>Coelurosauria</taxon>
        <taxon>Aves</taxon>
        <taxon>Palaeognathae</taxon>
        <taxon>Tinamiformes</taxon>
        <taxon>Tinamidae</taxon>
        <taxon>Crypturellus</taxon>
    </lineage>
</organism>
<reference evidence="1 2" key="1">
    <citation type="submission" date="2019-09" db="EMBL/GenBank/DDBJ databases">
        <title>Bird 10,000 Genomes (B10K) Project - Family phase.</title>
        <authorList>
            <person name="Zhang G."/>
        </authorList>
    </citation>
    <scope>NUCLEOTIDE SEQUENCE [LARGE SCALE GENOMIC DNA]</scope>
    <source>
        <strain evidence="1">B10K-MSB-37135</strain>
        <tissue evidence="1">Heart</tissue>
    </source>
</reference>
<evidence type="ECO:0000313" key="2">
    <source>
        <dbReference type="Proteomes" id="UP000534426"/>
    </source>
</evidence>
<dbReference type="Proteomes" id="UP000534426">
    <property type="component" value="Unassembled WGS sequence"/>
</dbReference>
<gene>
    <name evidence="1" type="primary">Env1_2</name>
    <name evidence="1" type="ORF">CRYUND_R15484</name>
</gene>
<feature type="non-terminal residue" evidence="1">
    <location>
        <position position="1"/>
    </location>
</feature>
<accession>A0A7K4LWV2</accession>
<dbReference type="AlphaFoldDB" id="A0A7K4LWV2"/>
<comment type="caution">
    <text evidence="1">The sequence shown here is derived from an EMBL/GenBank/DDBJ whole genome shotgun (WGS) entry which is preliminary data.</text>
</comment>
<proteinExistence type="predicted"/>
<sequence>DPLWKLVQAAYEALNQTNPNATSSCWLCYDIRPPFYEAIGLNSTFNLTKDENPSQCQWEEKRVGLTLQQVRGEGVCVG</sequence>
<evidence type="ECO:0000313" key="1">
    <source>
        <dbReference type="EMBL" id="NWJ08722.1"/>
    </source>
</evidence>